<feature type="domain" description="N-acetyltransferase ESCO zinc-finger" evidence="8">
    <location>
        <begin position="495"/>
        <end position="533"/>
    </location>
</feature>
<feature type="transmembrane region" description="Helical" evidence="7">
    <location>
        <begin position="173"/>
        <end position="195"/>
    </location>
</feature>
<dbReference type="PANTHER" id="PTHR31394:SF1">
    <property type="entry name" value="TRANSMEMBRANE PROTEIN 199"/>
    <property type="match status" value="1"/>
</dbReference>
<feature type="compositionally biased region" description="Polar residues" evidence="6">
    <location>
        <begin position="483"/>
        <end position="493"/>
    </location>
</feature>
<feature type="transmembrane region" description="Helical" evidence="7">
    <location>
        <begin position="201"/>
        <end position="224"/>
    </location>
</feature>
<dbReference type="PANTHER" id="PTHR31394">
    <property type="entry name" value="TRANSMEMBRANE PROTEIN 199"/>
    <property type="match status" value="1"/>
</dbReference>
<dbReference type="Pfam" id="PF13878">
    <property type="entry name" value="zf-C2H2_3"/>
    <property type="match status" value="1"/>
</dbReference>
<dbReference type="Pfam" id="PF11712">
    <property type="entry name" value="Vma12"/>
    <property type="match status" value="1"/>
</dbReference>
<keyword evidence="4 7" id="KW-1133">Transmembrane helix</keyword>
<evidence type="ECO:0000313" key="9">
    <source>
        <dbReference type="EMBL" id="CRK18176.1"/>
    </source>
</evidence>
<keyword evidence="3" id="KW-0256">Endoplasmic reticulum</keyword>
<organism evidence="9 10">
    <name type="scientific">Verticillium longisporum</name>
    <name type="common">Verticillium dahliae var. longisporum</name>
    <dbReference type="NCBI Taxonomy" id="100787"/>
    <lineage>
        <taxon>Eukaryota</taxon>
        <taxon>Fungi</taxon>
        <taxon>Dikarya</taxon>
        <taxon>Ascomycota</taxon>
        <taxon>Pezizomycotina</taxon>
        <taxon>Sordariomycetes</taxon>
        <taxon>Hypocreomycetidae</taxon>
        <taxon>Glomerellales</taxon>
        <taxon>Plectosphaerellaceae</taxon>
        <taxon>Verticillium</taxon>
    </lineage>
</organism>
<feature type="compositionally biased region" description="Polar residues" evidence="6">
    <location>
        <begin position="457"/>
        <end position="473"/>
    </location>
</feature>
<feature type="compositionally biased region" description="Basic residues" evidence="6">
    <location>
        <begin position="308"/>
        <end position="318"/>
    </location>
</feature>
<dbReference type="InterPro" id="IPR021013">
    <property type="entry name" value="ATPase_Vma12"/>
</dbReference>
<feature type="compositionally biased region" description="Basic and acidic residues" evidence="6">
    <location>
        <begin position="427"/>
        <end position="436"/>
    </location>
</feature>
<protein>
    <recommendedName>
        <fullName evidence="8">N-acetyltransferase ESCO zinc-finger domain-containing protein</fullName>
    </recommendedName>
</protein>
<dbReference type="GO" id="GO:0070072">
    <property type="term" value="P:vacuolar proton-transporting V-type ATPase complex assembly"/>
    <property type="evidence" value="ECO:0007669"/>
    <property type="project" value="InterPro"/>
</dbReference>
<evidence type="ECO:0000256" key="2">
    <source>
        <dbReference type="ARBA" id="ARBA00022692"/>
    </source>
</evidence>
<evidence type="ECO:0000259" key="8">
    <source>
        <dbReference type="Pfam" id="PF13878"/>
    </source>
</evidence>
<evidence type="ECO:0000256" key="6">
    <source>
        <dbReference type="SAM" id="MobiDB-lite"/>
    </source>
</evidence>
<accession>A0A0G4L880</accession>
<proteinExistence type="predicted"/>
<evidence type="ECO:0000256" key="4">
    <source>
        <dbReference type="ARBA" id="ARBA00022989"/>
    </source>
</evidence>
<comment type="subcellular location">
    <subcellularLocation>
        <location evidence="1">Endoplasmic reticulum membrane</location>
        <topology evidence="1">Multi-pass membrane protein</topology>
    </subcellularLocation>
</comment>
<evidence type="ECO:0000313" key="10">
    <source>
        <dbReference type="Proteomes" id="UP000044602"/>
    </source>
</evidence>
<evidence type="ECO:0000256" key="1">
    <source>
        <dbReference type="ARBA" id="ARBA00004477"/>
    </source>
</evidence>
<gene>
    <name evidence="9" type="ORF">BN1708_012264</name>
</gene>
<dbReference type="AlphaFoldDB" id="A0A0G4L880"/>
<dbReference type="EMBL" id="CVQH01009335">
    <property type="protein sequence ID" value="CRK18176.1"/>
    <property type="molecule type" value="Genomic_DNA"/>
</dbReference>
<reference evidence="9 10" key="1">
    <citation type="submission" date="2015-05" db="EMBL/GenBank/DDBJ databases">
        <authorList>
            <person name="Wang D.B."/>
            <person name="Wang M."/>
        </authorList>
    </citation>
    <scope>NUCLEOTIDE SEQUENCE [LARGE SCALE GENOMIC DNA]</scope>
    <source>
        <strain evidence="9">VL1</strain>
    </source>
</reference>
<evidence type="ECO:0000256" key="5">
    <source>
        <dbReference type="ARBA" id="ARBA00023136"/>
    </source>
</evidence>
<keyword evidence="2 7" id="KW-0812">Transmembrane</keyword>
<dbReference type="Proteomes" id="UP000044602">
    <property type="component" value="Unassembled WGS sequence"/>
</dbReference>
<feature type="region of interest" description="Disordered" evidence="6">
    <location>
        <begin position="297"/>
        <end position="354"/>
    </location>
</feature>
<dbReference type="InterPro" id="IPR028005">
    <property type="entry name" value="AcTrfase_ESCO_Znf_dom"/>
</dbReference>
<keyword evidence="5 7" id="KW-0472">Membrane</keyword>
<keyword evidence="10" id="KW-1185">Reference proteome</keyword>
<evidence type="ECO:0000256" key="3">
    <source>
        <dbReference type="ARBA" id="ARBA00022824"/>
    </source>
</evidence>
<name>A0A0G4L880_VERLO</name>
<evidence type="ECO:0000256" key="7">
    <source>
        <dbReference type="SAM" id="Phobius"/>
    </source>
</evidence>
<feature type="region of interest" description="Disordered" evidence="6">
    <location>
        <begin position="379"/>
        <end position="493"/>
    </location>
</feature>
<dbReference type="GO" id="GO:0005789">
    <property type="term" value="C:endoplasmic reticulum membrane"/>
    <property type="evidence" value="ECO:0007669"/>
    <property type="project" value="UniProtKB-SubCell"/>
</dbReference>
<sequence>MVRLIMTPSIVEGLKLLHNHDGLRATPEEQTAEAQQTQTAIDAEPSLKDPQPGNPITHAQVLHLWKGLKDRSHQDFSLEGLLRGSQVYSPPPPPKPEPSPEYKALMARLRRDDEQRTYERMLKQPSRMQAFSQQFPTALSTVQGFAEVNRPIDKSNEGDNEVTFEEVHRQVMLIFNFMVSILGVAGTIWVVARWWSTPARLFVTMGGALAVGIAEVAVYSGYIWRMGEAKKQQAKVKEIREVVQTWEVVAEPGEKASDGASTAEIIPLDTKRKQDAADEAAFSPAISPVMDNLHVSSLVAPQNDNKKRSLRTYGKKRTLQTSDAPATTDKRRRITAAEPELPPPSTVSRQSSISKTSNFAKGSILNYFKPCLSSCDAGLTDRSSDPPHMSSTPPSSPPPTETKRTPRRLRLRPPTPVIVPLGTVDLEDPKASEENRQSSVQYKGKASQMPGKKTGAVRSTLQQSPDTTLNTKLPYSEAEEGQKTNPTRSRSAPIQTTINLSTKPAFEECKMCHIVYNPLHPKDVRYHTQRHKAIMRSQGKE</sequence>